<feature type="signal peptide" evidence="2">
    <location>
        <begin position="1"/>
        <end position="22"/>
    </location>
</feature>
<keyword evidence="2" id="KW-0732">Signal</keyword>
<name>A0A1C5GM22_9ACTN</name>
<keyword evidence="4" id="KW-1185">Reference proteome</keyword>
<evidence type="ECO:0000256" key="2">
    <source>
        <dbReference type="SAM" id="SignalP"/>
    </source>
</evidence>
<feature type="chain" id="PRO_5039627098" description="PknH-like extracellular domain-containing protein" evidence="2">
    <location>
        <begin position="23"/>
        <end position="228"/>
    </location>
</feature>
<sequence length="228" mass="23649">MFRNSMGISMIAALATSLTLTGCGPASPRPEPAASGAPAPSTAPAPEPSPTAPTYKILDKKALTKALLPLSAMPTGYSRDESGDSDGSDKTFCNYRQPYAAKVKVSQSYQKGGGLSTQLIMVSLRQYAGPEQAKASFDKMAKTLETCRKDTLDGQKVTYALMNLPGLGERSLGVRIELRGGTALQGFALVGPTLVAAGTGGVLNADADEVADLLGKQVDGYSTVAVEE</sequence>
<accession>A0A1C5GM22</accession>
<feature type="region of interest" description="Disordered" evidence="1">
    <location>
        <begin position="23"/>
        <end position="54"/>
    </location>
</feature>
<dbReference type="AlphaFoldDB" id="A0A1C5GM22"/>
<protein>
    <recommendedName>
        <fullName evidence="5">PknH-like extracellular domain-containing protein</fullName>
    </recommendedName>
</protein>
<organism evidence="3 4">
    <name type="scientific">Micromonospora humi</name>
    <dbReference type="NCBI Taxonomy" id="745366"/>
    <lineage>
        <taxon>Bacteria</taxon>
        <taxon>Bacillati</taxon>
        <taxon>Actinomycetota</taxon>
        <taxon>Actinomycetes</taxon>
        <taxon>Micromonosporales</taxon>
        <taxon>Micromonosporaceae</taxon>
        <taxon>Micromonospora</taxon>
    </lineage>
</organism>
<dbReference type="Proteomes" id="UP000199360">
    <property type="component" value="Unassembled WGS sequence"/>
</dbReference>
<dbReference type="RefSeq" id="WP_175441162.1">
    <property type="nucleotide sequence ID" value="NZ_FMDM01000001.1"/>
</dbReference>
<dbReference type="STRING" id="745366.GA0070213_101283"/>
<evidence type="ECO:0000256" key="1">
    <source>
        <dbReference type="SAM" id="MobiDB-lite"/>
    </source>
</evidence>
<evidence type="ECO:0000313" key="4">
    <source>
        <dbReference type="Proteomes" id="UP000199360"/>
    </source>
</evidence>
<evidence type="ECO:0000313" key="3">
    <source>
        <dbReference type="EMBL" id="SCG34826.1"/>
    </source>
</evidence>
<feature type="compositionally biased region" description="Pro residues" evidence="1">
    <location>
        <begin position="41"/>
        <end position="51"/>
    </location>
</feature>
<proteinExistence type="predicted"/>
<dbReference type="PROSITE" id="PS51257">
    <property type="entry name" value="PROKAR_LIPOPROTEIN"/>
    <property type="match status" value="1"/>
</dbReference>
<evidence type="ECO:0008006" key="5">
    <source>
        <dbReference type="Google" id="ProtNLM"/>
    </source>
</evidence>
<reference evidence="4" key="1">
    <citation type="submission" date="2016-06" db="EMBL/GenBank/DDBJ databases">
        <authorList>
            <person name="Varghese N."/>
            <person name="Submissions Spin"/>
        </authorList>
    </citation>
    <scope>NUCLEOTIDE SEQUENCE [LARGE SCALE GENOMIC DNA]</scope>
    <source>
        <strain evidence="4">DSM 45647</strain>
    </source>
</reference>
<gene>
    <name evidence="3" type="ORF">GA0070213_101283</name>
</gene>
<dbReference type="EMBL" id="FMDM01000001">
    <property type="protein sequence ID" value="SCG34826.1"/>
    <property type="molecule type" value="Genomic_DNA"/>
</dbReference>